<dbReference type="PROSITE" id="PS50009">
    <property type="entry name" value="RASGEF_CAT"/>
    <property type="match status" value="1"/>
</dbReference>
<feature type="region of interest" description="Disordered" evidence="5">
    <location>
        <begin position="715"/>
        <end position="808"/>
    </location>
</feature>
<feature type="region of interest" description="Disordered" evidence="5">
    <location>
        <begin position="407"/>
        <end position="470"/>
    </location>
</feature>
<dbReference type="Pfam" id="PF00618">
    <property type="entry name" value="RasGEF_N"/>
    <property type="match status" value="1"/>
</dbReference>
<protein>
    <recommendedName>
        <fullName evidence="11">Ras GEF</fullName>
    </recommendedName>
</protein>
<dbReference type="PANTHER" id="PTHR23113:SF354">
    <property type="entry name" value="BUD SITE SELECTION PROTEIN 5"/>
    <property type="match status" value="1"/>
</dbReference>
<dbReference type="PROSITE" id="PS50212">
    <property type="entry name" value="RASGEF_NTER"/>
    <property type="match status" value="1"/>
</dbReference>
<dbReference type="GO" id="GO:0005085">
    <property type="term" value="F:guanyl-nucleotide exchange factor activity"/>
    <property type="evidence" value="ECO:0007669"/>
    <property type="project" value="UniProtKB-KW"/>
</dbReference>
<evidence type="ECO:0000256" key="4">
    <source>
        <dbReference type="PROSITE-ProRule" id="PRU00192"/>
    </source>
</evidence>
<feature type="compositionally biased region" description="Low complexity" evidence="5">
    <location>
        <begin position="746"/>
        <end position="757"/>
    </location>
</feature>
<keyword evidence="10" id="KW-1185">Reference proteome</keyword>
<dbReference type="Gene3D" id="1.20.870.10">
    <property type="entry name" value="Son of sevenless (SoS) protein Chain: S domain 1"/>
    <property type="match status" value="1"/>
</dbReference>
<evidence type="ECO:0000313" key="9">
    <source>
        <dbReference type="EMBL" id="GMK54214.1"/>
    </source>
</evidence>
<evidence type="ECO:0000259" key="6">
    <source>
        <dbReference type="PROSITE" id="PS50002"/>
    </source>
</evidence>
<feature type="domain" description="Ras-GEF" evidence="7">
    <location>
        <begin position="1097"/>
        <end position="1331"/>
    </location>
</feature>
<dbReference type="InterPro" id="IPR023578">
    <property type="entry name" value="Ras_GEF_dom_sf"/>
</dbReference>
<evidence type="ECO:0000313" key="10">
    <source>
        <dbReference type="Proteomes" id="UP001222932"/>
    </source>
</evidence>
<dbReference type="InterPro" id="IPR036028">
    <property type="entry name" value="SH3-like_dom_sf"/>
</dbReference>
<name>A0AAD3TPG2_9TREE</name>
<feature type="compositionally biased region" description="Polar residues" evidence="5">
    <location>
        <begin position="429"/>
        <end position="465"/>
    </location>
</feature>
<dbReference type="SMART" id="SM00229">
    <property type="entry name" value="RasGEFN"/>
    <property type="match status" value="1"/>
</dbReference>
<dbReference type="SMART" id="SM00326">
    <property type="entry name" value="SH3"/>
    <property type="match status" value="1"/>
</dbReference>
<organism evidence="9 10">
    <name type="scientific">Cutaneotrichosporon spelunceum</name>
    <dbReference type="NCBI Taxonomy" id="1672016"/>
    <lineage>
        <taxon>Eukaryota</taxon>
        <taxon>Fungi</taxon>
        <taxon>Dikarya</taxon>
        <taxon>Basidiomycota</taxon>
        <taxon>Agaricomycotina</taxon>
        <taxon>Tremellomycetes</taxon>
        <taxon>Trichosporonales</taxon>
        <taxon>Trichosporonaceae</taxon>
        <taxon>Cutaneotrichosporon</taxon>
    </lineage>
</organism>
<feature type="domain" description="N-terminal Ras-GEF" evidence="8">
    <location>
        <begin position="893"/>
        <end position="1027"/>
    </location>
</feature>
<evidence type="ECO:0000256" key="2">
    <source>
        <dbReference type="ARBA" id="ARBA00022658"/>
    </source>
</evidence>
<dbReference type="CDD" id="cd06224">
    <property type="entry name" value="REM"/>
    <property type="match status" value="1"/>
</dbReference>
<evidence type="ECO:0000256" key="1">
    <source>
        <dbReference type="ARBA" id="ARBA00022443"/>
    </source>
</evidence>
<dbReference type="PROSITE" id="PS50002">
    <property type="entry name" value="SH3"/>
    <property type="match status" value="1"/>
</dbReference>
<dbReference type="SUPFAM" id="SSF48366">
    <property type="entry name" value="Ras GEF"/>
    <property type="match status" value="1"/>
</dbReference>
<feature type="compositionally biased region" description="Low complexity" evidence="5">
    <location>
        <begin position="782"/>
        <end position="808"/>
    </location>
</feature>
<evidence type="ECO:0000259" key="8">
    <source>
        <dbReference type="PROSITE" id="PS50212"/>
    </source>
</evidence>
<dbReference type="InterPro" id="IPR008937">
    <property type="entry name" value="Ras-like_GEF"/>
</dbReference>
<reference evidence="9" key="1">
    <citation type="journal article" date="2023" name="BMC Genomics">
        <title>Chromosome-level genome assemblies of Cutaneotrichosporon spp. (Trichosporonales, Basidiomycota) reveal imbalanced evolution between nucleotide sequences and chromosome synteny.</title>
        <authorList>
            <person name="Kobayashi Y."/>
            <person name="Kayamori A."/>
            <person name="Aoki K."/>
            <person name="Shiwa Y."/>
            <person name="Matsutani M."/>
            <person name="Fujita N."/>
            <person name="Sugita T."/>
            <person name="Iwasaki W."/>
            <person name="Tanaka N."/>
            <person name="Takashima M."/>
        </authorList>
    </citation>
    <scope>NUCLEOTIDE SEQUENCE</scope>
    <source>
        <strain evidence="9">HIS016</strain>
    </source>
</reference>
<dbReference type="InterPro" id="IPR001452">
    <property type="entry name" value="SH3_domain"/>
</dbReference>
<feature type="compositionally biased region" description="Pro residues" evidence="5">
    <location>
        <begin position="847"/>
        <end position="861"/>
    </location>
</feature>
<dbReference type="Gene3D" id="1.10.840.10">
    <property type="entry name" value="Ras guanine-nucleotide exchange factors catalytic domain"/>
    <property type="match status" value="1"/>
</dbReference>
<proteinExistence type="predicted"/>
<dbReference type="Gene3D" id="2.30.30.40">
    <property type="entry name" value="SH3 Domains"/>
    <property type="match status" value="1"/>
</dbReference>
<dbReference type="Proteomes" id="UP001222932">
    <property type="component" value="Unassembled WGS sequence"/>
</dbReference>
<dbReference type="PANTHER" id="PTHR23113">
    <property type="entry name" value="GUANINE NUCLEOTIDE EXCHANGE FACTOR"/>
    <property type="match status" value="1"/>
</dbReference>
<feature type="region of interest" description="Disordered" evidence="5">
    <location>
        <begin position="623"/>
        <end position="642"/>
    </location>
</feature>
<feature type="region of interest" description="Disordered" evidence="5">
    <location>
        <begin position="342"/>
        <end position="394"/>
    </location>
</feature>
<dbReference type="GO" id="GO:0005886">
    <property type="term" value="C:plasma membrane"/>
    <property type="evidence" value="ECO:0007669"/>
    <property type="project" value="TreeGrafter"/>
</dbReference>
<evidence type="ECO:0000259" key="7">
    <source>
        <dbReference type="PROSITE" id="PS50009"/>
    </source>
</evidence>
<dbReference type="GO" id="GO:0007265">
    <property type="term" value="P:Ras protein signal transduction"/>
    <property type="evidence" value="ECO:0007669"/>
    <property type="project" value="TreeGrafter"/>
</dbReference>
<feature type="domain" description="SH3" evidence="6">
    <location>
        <begin position="58"/>
        <end position="129"/>
    </location>
</feature>
<accession>A0AAD3TPG2</accession>
<dbReference type="SUPFAM" id="SSF50044">
    <property type="entry name" value="SH3-domain"/>
    <property type="match status" value="1"/>
</dbReference>
<dbReference type="Pfam" id="PF00617">
    <property type="entry name" value="RasGEF"/>
    <property type="match status" value="1"/>
</dbReference>
<feature type="region of interest" description="Disordered" evidence="5">
    <location>
        <begin position="840"/>
        <end position="869"/>
    </location>
</feature>
<gene>
    <name evidence="9" type="primary">BUD5</name>
    <name evidence="9" type="ORF">CspeluHIS016_0108000</name>
</gene>
<feature type="region of interest" description="Disordered" evidence="5">
    <location>
        <begin position="1023"/>
        <end position="1064"/>
    </location>
</feature>
<dbReference type="EMBL" id="BTCM01000001">
    <property type="protein sequence ID" value="GMK54214.1"/>
    <property type="molecule type" value="Genomic_DNA"/>
</dbReference>
<evidence type="ECO:0000256" key="5">
    <source>
        <dbReference type="SAM" id="MobiDB-lite"/>
    </source>
</evidence>
<dbReference type="InterPro" id="IPR036964">
    <property type="entry name" value="RASGEF_cat_dom_sf"/>
</dbReference>
<dbReference type="InterPro" id="IPR000651">
    <property type="entry name" value="Ras-like_Gua-exchang_fac_N"/>
</dbReference>
<feature type="region of interest" description="Disordered" evidence="5">
    <location>
        <begin position="1"/>
        <end position="60"/>
    </location>
</feature>
<feature type="region of interest" description="Disordered" evidence="5">
    <location>
        <begin position="132"/>
        <end position="156"/>
    </location>
</feature>
<evidence type="ECO:0000256" key="3">
    <source>
        <dbReference type="PROSITE-ProRule" id="PRU00168"/>
    </source>
</evidence>
<sequence>MKRTSAASAAASAPDDSSTGHASRLSHQSAPGHRRSRRTSATAPGTPPSPSRSSGHHRQSNTVVALVDFDGSMMGGQTSATGSDALVYLSFQGGQYIRVITRDPSGWWDGECDSRRGWFPSNYVKPFDWGLESRRESRGEPPLSPRRTGYDSSRTVASSFTEAKSRHTSMLSSASYASYQSHASQQSYSTVSHTFSPLSDEYNSLLQPAIAALTAYQRDVRDQPNQNSVAYYAQAVLGSIRTILSRTGCVKKHSDLLRNSTLSRARSATLHGLTPFVNSAKRLQVAQQPYPEELIDATLAEATSLFGSIRKFVAVASELGVPVGDEEDSSSEAVLQTAFTSSRRMRVTSDVHSGDRGSTFRLKSASTNDLRGAARRQGTNSPPPPMPLSASARPSPAFSAAMVMSPALSGQSSPGLGGFGGSLRGRPRTSSAPRHSRSTSFELLMSTGNSPDLSTPEMSRNTPPSYSRGEDEVEHAVYTYTNRQEVHEAVAAAEDGLLSVIASFIGHIHSHHIDSHPSSHAYLIELTRETVDSVRELLSIIEGVGRGAGALGVRQREIEGLKVARNELFDAASHLVESAEKVANAPFTEAGSDQYDEEKSNLLQHTTSTLRAGSECARVVRRTVPDSEDSSDTTTATEGYSSLSRGGYAGLRIWGGPQSIQGLQRRATSLTQLHKRFNADGVRVTTEGSVRRIQDDDDQEIVADLDTDGEYLVDANKLPPRHSSRPISHPAVTDHHQHLTMEGSRSRSTSMSSPSKRGPVFANEIDLTDDLPDSSTVSRPPTLTSFSSQSHTSISQLSTSSPFPQSVSSGELHAMSLLPGQSINGESPIIDPSIEGLKHAAKNFTPPAGPAPARPPPPPGSPALSLDGKNEDGDLRFWVVSHDYDPREVAFNSDGLLVGGTLRVLIEKLTPVDGLPDRNFAEAFWFTFRLFSNPTDVLETFIQRFNIAAPPVVAGLGDEALAMWGENKQKPVRYRVIICLKTWLDHHWRPGTDDAVIDRFDAFLNSEVMKAVPLATRAQDSLRKRMAAMTDKDGEDGDSKSSLGHTSGKSIDRGRAAPGIVLSPNPAATVKTPIISKALMAQLSKNPPPNILITDFDTTELARQLTIMESKLFVAVAPEDLLQTGKKSVPELKALSTLSNQITGWVTDVILHELDTKQRGTLLKFFIKLADKCLALNNFSTLFAVLAGLNSSTIGRLKNTWAVLNPKYRLLMDRLRGVIEHTKNHAAYRARLREVTEPCLPFLGLILSDVTFTQDGNPNTRPSTISPDIQLINQDKFSKLGRIAADFKRYQTPFDFKEIEVVQRYLTRVLAERGSGSLDALYRKSLLLEPRQGSERLSSAVEKPGWLGARLQA</sequence>
<dbReference type="InterPro" id="IPR001895">
    <property type="entry name" value="RASGEF_cat_dom"/>
</dbReference>
<keyword evidence="2 3" id="KW-0344">Guanine-nucleotide releasing factor</keyword>
<feature type="compositionally biased region" description="Low complexity" evidence="5">
    <location>
        <begin position="1"/>
        <end position="17"/>
    </location>
</feature>
<dbReference type="SMART" id="SM00147">
    <property type="entry name" value="RasGEF"/>
    <property type="match status" value="1"/>
</dbReference>
<keyword evidence="1 4" id="KW-0728">SH3 domain</keyword>
<dbReference type="Pfam" id="PF14604">
    <property type="entry name" value="SH3_9"/>
    <property type="match status" value="1"/>
</dbReference>
<feature type="compositionally biased region" description="Polar residues" evidence="5">
    <location>
        <begin position="19"/>
        <end position="29"/>
    </location>
</feature>
<dbReference type="CDD" id="cd00155">
    <property type="entry name" value="RasGEF"/>
    <property type="match status" value="1"/>
</dbReference>
<comment type="caution">
    <text evidence="9">The sequence shown here is derived from an EMBL/GenBank/DDBJ whole genome shotgun (WGS) entry which is preliminary data.</text>
</comment>
<evidence type="ECO:0008006" key="11">
    <source>
        <dbReference type="Google" id="ProtNLM"/>
    </source>
</evidence>
<reference evidence="9" key="2">
    <citation type="submission" date="2023-06" db="EMBL/GenBank/DDBJ databases">
        <authorList>
            <person name="Kobayashi Y."/>
            <person name="Kayamori A."/>
            <person name="Aoki K."/>
            <person name="Shiwa Y."/>
            <person name="Fujita N."/>
            <person name="Sugita T."/>
            <person name="Iwasaki W."/>
            <person name="Tanaka N."/>
            <person name="Takashima M."/>
        </authorList>
    </citation>
    <scope>NUCLEOTIDE SEQUENCE</scope>
    <source>
        <strain evidence="9">HIS016</strain>
    </source>
</reference>